<dbReference type="Gene3D" id="1.10.287.110">
    <property type="entry name" value="DnaJ domain"/>
    <property type="match status" value="1"/>
</dbReference>
<dbReference type="Pfam" id="PF00684">
    <property type="entry name" value="DnaJ_CXXCXGXG"/>
    <property type="match status" value="1"/>
</dbReference>
<dbReference type="PRINTS" id="PR00625">
    <property type="entry name" value="JDOMAIN"/>
</dbReference>
<dbReference type="FunFam" id="2.10.230.10:FF:000002">
    <property type="entry name" value="Molecular chaperone DnaJ"/>
    <property type="match status" value="1"/>
</dbReference>
<dbReference type="GO" id="GO:0005737">
    <property type="term" value="C:cytoplasm"/>
    <property type="evidence" value="ECO:0007669"/>
    <property type="project" value="UniProtKB-SubCell"/>
</dbReference>
<protein>
    <recommendedName>
        <fullName evidence="15">Chaperone protein DnaJ</fullName>
    </recommendedName>
</protein>
<dbReference type="PROSITE" id="PS00636">
    <property type="entry name" value="DNAJ_1"/>
    <property type="match status" value="1"/>
</dbReference>
<dbReference type="CDD" id="cd06257">
    <property type="entry name" value="DnaJ"/>
    <property type="match status" value="1"/>
</dbReference>
<dbReference type="GO" id="GO:0031072">
    <property type="term" value="F:heat shock protein binding"/>
    <property type="evidence" value="ECO:0007669"/>
    <property type="project" value="InterPro"/>
</dbReference>
<dbReference type="AlphaFoldDB" id="A0A381QV63"/>
<evidence type="ECO:0000313" key="14">
    <source>
        <dbReference type="EMBL" id="SUZ81667.1"/>
    </source>
</evidence>
<dbReference type="InterPro" id="IPR008971">
    <property type="entry name" value="HSP40/DnaJ_pept-bd"/>
</dbReference>
<proteinExistence type="inferred from homology"/>
<dbReference type="PROSITE" id="PS50076">
    <property type="entry name" value="DNAJ_2"/>
    <property type="match status" value="1"/>
</dbReference>
<dbReference type="PROSITE" id="PS51188">
    <property type="entry name" value="ZF_CR"/>
    <property type="match status" value="1"/>
</dbReference>
<dbReference type="PANTHER" id="PTHR43096">
    <property type="entry name" value="DNAJ HOMOLOG 1, MITOCHONDRIAL-RELATED"/>
    <property type="match status" value="1"/>
</dbReference>
<dbReference type="GO" id="GO:0006260">
    <property type="term" value="P:DNA replication"/>
    <property type="evidence" value="ECO:0007669"/>
    <property type="project" value="UniProtKB-KW"/>
</dbReference>
<dbReference type="Pfam" id="PF01556">
    <property type="entry name" value="DnaJ_C"/>
    <property type="match status" value="1"/>
</dbReference>
<dbReference type="InterPro" id="IPR012724">
    <property type="entry name" value="DnaJ"/>
</dbReference>
<evidence type="ECO:0000256" key="5">
    <source>
        <dbReference type="ARBA" id="ARBA00022705"/>
    </source>
</evidence>
<evidence type="ECO:0000256" key="10">
    <source>
        <dbReference type="ARBA" id="ARBA00023016"/>
    </source>
</evidence>
<evidence type="ECO:0000259" key="13">
    <source>
        <dbReference type="PROSITE" id="PS51188"/>
    </source>
</evidence>
<keyword evidence="8" id="KW-0863">Zinc-finger</keyword>
<dbReference type="SUPFAM" id="SSF49493">
    <property type="entry name" value="HSP40/DnaJ peptide-binding domain"/>
    <property type="match status" value="2"/>
</dbReference>
<keyword evidence="9" id="KW-0862">Zinc</keyword>
<comment type="subcellular location">
    <subcellularLocation>
        <location evidence="2">Cytoplasm</location>
    </subcellularLocation>
</comment>
<keyword evidence="7" id="KW-0677">Repeat</keyword>
<evidence type="ECO:0000256" key="2">
    <source>
        <dbReference type="ARBA" id="ARBA00004496"/>
    </source>
</evidence>
<feature type="domain" description="J" evidence="12">
    <location>
        <begin position="1"/>
        <end position="65"/>
    </location>
</feature>
<sequence>MYEIIGVDKGATDNEIKKEYRKIAMKYHPDKNPGDTEAERKFKEAAEAYSVLSDEQKRRQYDQFGHAGVGLGDAPGGAGFHGNMSMEDIFSSFGDIFGGDFDPFGGIFGGRSRRRRVKKARDLKVTLKLDYVDIVKGTDKTIKIKRHETCVTCSGSGAQSGTMPTSCRHCDGTGQLRQISQSFFGQSVVVKECPVCNGSGDVIENPCKTCGGNGIQRKTVEIKVKVPAGVAEGNYMTLNRQGNKGPKGYESGDLIIFFEEKDHPVFTRNGEDLITEVQIQFYQAALGLTIEMPTLEGKAKLKIPAGIQAGQVLRMRGKGFPKVRGSSRGDQLVRVHVQTPQSLSRKQKKLLEELLSLNGQSEPIFKRVELD</sequence>
<dbReference type="GO" id="GO:0042026">
    <property type="term" value="P:protein refolding"/>
    <property type="evidence" value="ECO:0007669"/>
    <property type="project" value="TreeGrafter"/>
</dbReference>
<feature type="domain" description="CR-type" evidence="13">
    <location>
        <begin position="137"/>
        <end position="219"/>
    </location>
</feature>
<dbReference type="PANTHER" id="PTHR43096:SF48">
    <property type="entry name" value="CHAPERONE PROTEIN DNAJ"/>
    <property type="match status" value="1"/>
</dbReference>
<dbReference type="NCBIfam" id="TIGR02349">
    <property type="entry name" value="DnaJ_bact"/>
    <property type="match status" value="1"/>
</dbReference>
<dbReference type="InterPro" id="IPR036410">
    <property type="entry name" value="HSP_DnaJ_Cys-rich_dom_sf"/>
</dbReference>
<dbReference type="CDD" id="cd10719">
    <property type="entry name" value="DnaJ_zf"/>
    <property type="match status" value="1"/>
</dbReference>
<reference evidence="14" key="1">
    <citation type="submission" date="2018-05" db="EMBL/GenBank/DDBJ databases">
        <authorList>
            <person name="Lanie J.A."/>
            <person name="Ng W.-L."/>
            <person name="Kazmierczak K.M."/>
            <person name="Andrzejewski T.M."/>
            <person name="Davidsen T.M."/>
            <person name="Wayne K.J."/>
            <person name="Tettelin H."/>
            <person name="Glass J.I."/>
            <person name="Rusch D."/>
            <person name="Podicherti R."/>
            <person name="Tsui H.-C.T."/>
            <person name="Winkler M.E."/>
        </authorList>
    </citation>
    <scope>NUCLEOTIDE SEQUENCE</scope>
</reference>
<comment type="cofactor">
    <cofactor evidence="1">
        <name>Zn(2+)</name>
        <dbReference type="ChEBI" id="CHEBI:29105"/>
    </cofactor>
</comment>
<evidence type="ECO:0000256" key="3">
    <source>
        <dbReference type="ARBA" id="ARBA00011738"/>
    </source>
</evidence>
<keyword evidence="5" id="KW-0235">DNA replication</keyword>
<dbReference type="GO" id="GO:0051082">
    <property type="term" value="F:unfolded protein binding"/>
    <property type="evidence" value="ECO:0007669"/>
    <property type="project" value="InterPro"/>
</dbReference>
<organism evidence="14">
    <name type="scientific">marine metagenome</name>
    <dbReference type="NCBI Taxonomy" id="408172"/>
    <lineage>
        <taxon>unclassified sequences</taxon>
        <taxon>metagenomes</taxon>
        <taxon>ecological metagenomes</taxon>
    </lineage>
</organism>
<comment type="subunit">
    <text evidence="3">Homodimer.</text>
</comment>
<keyword evidence="10" id="KW-0346">Stress response</keyword>
<dbReference type="FunFam" id="2.60.260.20:FF:000004">
    <property type="entry name" value="Molecular chaperone DnaJ"/>
    <property type="match status" value="1"/>
</dbReference>
<evidence type="ECO:0000259" key="12">
    <source>
        <dbReference type="PROSITE" id="PS50076"/>
    </source>
</evidence>
<keyword evidence="4" id="KW-0963">Cytoplasm</keyword>
<dbReference type="Gene3D" id="2.60.260.20">
    <property type="entry name" value="Urease metallochaperone UreE, N-terminal domain"/>
    <property type="match status" value="2"/>
</dbReference>
<keyword evidence="6" id="KW-0479">Metal-binding</keyword>
<dbReference type="InterPro" id="IPR018253">
    <property type="entry name" value="DnaJ_domain_CS"/>
</dbReference>
<dbReference type="EMBL" id="UINC01001477">
    <property type="protein sequence ID" value="SUZ81667.1"/>
    <property type="molecule type" value="Genomic_DNA"/>
</dbReference>
<dbReference type="Pfam" id="PF00226">
    <property type="entry name" value="DnaJ"/>
    <property type="match status" value="1"/>
</dbReference>
<accession>A0A381QV63</accession>
<evidence type="ECO:0000256" key="11">
    <source>
        <dbReference type="ARBA" id="ARBA00023186"/>
    </source>
</evidence>
<evidence type="ECO:0000256" key="9">
    <source>
        <dbReference type="ARBA" id="ARBA00022833"/>
    </source>
</evidence>
<dbReference type="InterPro" id="IPR001305">
    <property type="entry name" value="HSP_DnaJ_Cys-rich_dom"/>
</dbReference>
<keyword evidence="11" id="KW-0143">Chaperone</keyword>
<dbReference type="FunFam" id="1.10.287.110:FF:000034">
    <property type="entry name" value="Chaperone protein DnaJ"/>
    <property type="match status" value="1"/>
</dbReference>
<evidence type="ECO:0000256" key="8">
    <source>
        <dbReference type="ARBA" id="ARBA00022771"/>
    </source>
</evidence>
<gene>
    <name evidence="14" type="ORF">METZ01_LOCUS34521</name>
</gene>
<dbReference type="HAMAP" id="MF_01152">
    <property type="entry name" value="DnaJ"/>
    <property type="match status" value="1"/>
</dbReference>
<dbReference type="GO" id="GO:0009408">
    <property type="term" value="P:response to heat"/>
    <property type="evidence" value="ECO:0007669"/>
    <property type="project" value="InterPro"/>
</dbReference>
<dbReference type="SUPFAM" id="SSF46565">
    <property type="entry name" value="Chaperone J-domain"/>
    <property type="match status" value="1"/>
</dbReference>
<evidence type="ECO:0000256" key="4">
    <source>
        <dbReference type="ARBA" id="ARBA00022490"/>
    </source>
</evidence>
<dbReference type="Gene3D" id="2.10.230.10">
    <property type="entry name" value="Heat shock protein DnaJ, cysteine-rich domain"/>
    <property type="match status" value="1"/>
</dbReference>
<evidence type="ECO:0008006" key="15">
    <source>
        <dbReference type="Google" id="ProtNLM"/>
    </source>
</evidence>
<dbReference type="InterPro" id="IPR002939">
    <property type="entry name" value="DnaJ_C"/>
</dbReference>
<dbReference type="GO" id="GO:0008270">
    <property type="term" value="F:zinc ion binding"/>
    <property type="evidence" value="ECO:0007669"/>
    <property type="project" value="UniProtKB-KW"/>
</dbReference>
<dbReference type="SMART" id="SM00271">
    <property type="entry name" value="DnaJ"/>
    <property type="match status" value="1"/>
</dbReference>
<evidence type="ECO:0000256" key="1">
    <source>
        <dbReference type="ARBA" id="ARBA00001947"/>
    </source>
</evidence>
<dbReference type="SUPFAM" id="SSF57938">
    <property type="entry name" value="DnaJ/Hsp40 cysteine-rich domain"/>
    <property type="match status" value="1"/>
</dbReference>
<dbReference type="NCBIfam" id="NF008035">
    <property type="entry name" value="PRK10767.1"/>
    <property type="match status" value="1"/>
</dbReference>
<dbReference type="InterPro" id="IPR001623">
    <property type="entry name" value="DnaJ_domain"/>
</dbReference>
<evidence type="ECO:0000256" key="6">
    <source>
        <dbReference type="ARBA" id="ARBA00022723"/>
    </source>
</evidence>
<evidence type="ECO:0000256" key="7">
    <source>
        <dbReference type="ARBA" id="ARBA00022737"/>
    </source>
</evidence>
<dbReference type="CDD" id="cd10747">
    <property type="entry name" value="DnaJ_C"/>
    <property type="match status" value="1"/>
</dbReference>
<dbReference type="InterPro" id="IPR036869">
    <property type="entry name" value="J_dom_sf"/>
</dbReference>
<dbReference type="GO" id="GO:0005524">
    <property type="term" value="F:ATP binding"/>
    <property type="evidence" value="ECO:0007669"/>
    <property type="project" value="InterPro"/>
</dbReference>
<name>A0A381QV63_9ZZZZ</name>